<gene>
    <name evidence="3" type="ORF">OLX77_06930</name>
</gene>
<evidence type="ECO:0000256" key="1">
    <source>
        <dbReference type="SAM" id="SignalP"/>
    </source>
</evidence>
<dbReference type="InterPro" id="IPR018244">
    <property type="entry name" value="Allrgn_V5/Tpx1_CS"/>
</dbReference>
<proteinExistence type="predicted"/>
<dbReference type="InterPro" id="IPR035940">
    <property type="entry name" value="CAP_sf"/>
</dbReference>
<dbReference type="Proteomes" id="UP001154240">
    <property type="component" value="Unassembled WGS sequence"/>
</dbReference>
<organism evidence="3 4">
    <name type="scientific">Thiovibrio frasassiensis</name>
    <dbReference type="NCBI Taxonomy" id="2984131"/>
    <lineage>
        <taxon>Bacteria</taxon>
        <taxon>Pseudomonadati</taxon>
        <taxon>Thermodesulfobacteriota</taxon>
        <taxon>Desulfobulbia</taxon>
        <taxon>Desulfobulbales</taxon>
        <taxon>Thiovibrionaceae</taxon>
        <taxon>Thiovibrio</taxon>
    </lineage>
</organism>
<feature type="domain" description="SCP" evidence="2">
    <location>
        <begin position="37"/>
        <end position="191"/>
    </location>
</feature>
<dbReference type="EMBL" id="JAPHEH010000001">
    <property type="protein sequence ID" value="MDG4475892.1"/>
    <property type="molecule type" value="Genomic_DNA"/>
</dbReference>
<dbReference type="InterPro" id="IPR001283">
    <property type="entry name" value="CRISP-related"/>
</dbReference>
<evidence type="ECO:0000259" key="2">
    <source>
        <dbReference type="SMART" id="SM00198"/>
    </source>
</evidence>
<evidence type="ECO:0000313" key="3">
    <source>
        <dbReference type="EMBL" id="MDG4475892.1"/>
    </source>
</evidence>
<dbReference type="PROSITE" id="PS01009">
    <property type="entry name" value="CRISP_1"/>
    <property type="match status" value="1"/>
</dbReference>
<dbReference type="RefSeq" id="WP_307632866.1">
    <property type="nucleotide sequence ID" value="NZ_JAPHEH010000001.1"/>
</dbReference>
<sequence>MQQQPTIRFRRDLLLAGSLLLLSLLSAQPSPAQDKPVDAMCMLEEHNILRAAVGTPELRWSDALAGQAAAWAKELQKTGCGMKHSQSGLGENIYWASAWKSGTRSPGKSSWQWRLSPQPITEKNVVASWGVEQSWYSQASNTCAAPSGKSCGHYTQMVWRTTREVGCAKAICEDSSQVWVCNYAPAGNIIGRRPY</sequence>
<keyword evidence="1" id="KW-0732">Signal</keyword>
<evidence type="ECO:0000313" key="4">
    <source>
        <dbReference type="Proteomes" id="UP001154240"/>
    </source>
</evidence>
<protein>
    <submittedName>
        <fullName evidence="3">CAP domain-containing protein</fullName>
    </submittedName>
</protein>
<name>A0A9X4MNG3_9BACT</name>
<dbReference type="PANTHER" id="PTHR10334">
    <property type="entry name" value="CYSTEINE-RICH SECRETORY PROTEIN-RELATED"/>
    <property type="match status" value="1"/>
</dbReference>
<keyword evidence="4" id="KW-1185">Reference proteome</keyword>
<dbReference type="GO" id="GO:0005576">
    <property type="term" value="C:extracellular region"/>
    <property type="evidence" value="ECO:0007669"/>
    <property type="project" value="InterPro"/>
</dbReference>
<feature type="signal peptide" evidence="1">
    <location>
        <begin position="1"/>
        <end position="32"/>
    </location>
</feature>
<dbReference type="Pfam" id="PF00188">
    <property type="entry name" value="CAP"/>
    <property type="match status" value="1"/>
</dbReference>
<reference evidence="3" key="1">
    <citation type="journal article" date="2022" name="bioRxiv">
        <title>Thiovibrio frasassiensisgen. nov., sp. nov., an autotrophic, elemental sulfur disproportionating bacterium isolated from sulfidic karst sediment, and proposal of Thiovibrionaceae fam. nov.</title>
        <authorList>
            <person name="Aronson H."/>
            <person name="Thomas C."/>
            <person name="Bhattacharyya M."/>
            <person name="Eckstein S."/>
            <person name="Jensen S."/>
            <person name="Barco R."/>
            <person name="Macalady J."/>
            <person name="Amend J."/>
        </authorList>
    </citation>
    <scope>NUCLEOTIDE SEQUENCE</scope>
    <source>
        <strain evidence="3">RS19-109</strain>
    </source>
</reference>
<dbReference type="SMART" id="SM00198">
    <property type="entry name" value="SCP"/>
    <property type="match status" value="1"/>
</dbReference>
<dbReference type="InterPro" id="IPR014044">
    <property type="entry name" value="CAP_dom"/>
</dbReference>
<reference evidence="3" key="2">
    <citation type="submission" date="2022-10" db="EMBL/GenBank/DDBJ databases">
        <authorList>
            <person name="Aronson H.S."/>
        </authorList>
    </citation>
    <scope>NUCLEOTIDE SEQUENCE</scope>
    <source>
        <strain evidence="3">RS19-109</strain>
    </source>
</reference>
<accession>A0A9X4MNG3</accession>
<feature type="chain" id="PRO_5040742279" evidence="1">
    <location>
        <begin position="33"/>
        <end position="195"/>
    </location>
</feature>
<dbReference type="Gene3D" id="3.40.33.10">
    <property type="entry name" value="CAP"/>
    <property type="match status" value="1"/>
</dbReference>
<dbReference type="AlphaFoldDB" id="A0A9X4MNG3"/>
<comment type="caution">
    <text evidence="3">The sequence shown here is derived from an EMBL/GenBank/DDBJ whole genome shotgun (WGS) entry which is preliminary data.</text>
</comment>
<dbReference type="SUPFAM" id="SSF55797">
    <property type="entry name" value="PR-1-like"/>
    <property type="match status" value="1"/>
</dbReference>
<dbReference type="PRINTS" id="PR00837">
    <property type="entry name" value="V5TPXLIKE"/>
</dbReference>